<dbReference type="PANTHER" id="PTHR37089:SF4">
    <property type="entry name" value="EXPORTED PROTEIN"/>
    <property type="match status" value="1"/>
</dbReference>
<dbReference type="InterPro" id="IPR007893">
    <property type="entry name" value="Spore_coat_U/FanG"/>
</dbReference>
<dbReference type="Proteomes" id="UP000028702">
    <property type="component" value="Unassembled WGS sequence"/>
</dbReference>
<dbReference type="eggNOG" id="COG5430">
    <property type="taxonomic scope" value="Bacteria"/>
</dbReference>
<dbReference type="RefSeq" id="WP_045443786.1">
    <property type="nucleotide sequence ID" value="NZ_BBIO01000003.1"/>
</dbReference>
<dbReference type="Pfam" id="PF05229">
    <property type="entry name" value="SCPU"/>
    <property type="match status" value="1"/>
</dbReference>
<dbReference type="SMART" id="SM00972">
    <property type="entry name" value="SCPU"/>
    <property type="match status" value="1"/>
</dbReference>
<evidence type="ECO:0000313" key="2">
    <source>
        <dbReference type="EMBL" id="GAK44365.1"/>
    </source>
</evidence>
<organism evidence="2 3">
    <name type="scientific">Tepidicaulis marinus</name>
    <dbReference type="NCBI Taxonomy" id="1333998"/>
    <lineage>
        <taxon>Bacteria</taxon>
        <taxon>Pseudomonadati</taxon>
        <taxon>Pseudomonadota</taxon>
        <taxon>Alphaproteobacteria</taxon>
        <taxon>Hyphomicrobiales</taxon>
        <taxon>Parvibaculaceae</taxon>
        <taxon>Tepidicaulis</taxon>
    </lineage>
</organism>
<protein>
    <submittedName>
        <fullName evidence="2">Spore coat protein U</fullName>
    </submittedName>
</protein>
<dbReference type="EMBL" id="BBIO01000003">
    <property type="protein sequence ID" value="GAK44365.1"/>
    <property type="molecule type" value="Genomic_DNA"/>
</dbReference>
<dbReference type="PANTHER" id="PTHR37089">
    <property type="entry name" value="PROTEIN U-RELATED"/>
    <property type="match status" value="1"/>
</dbReference>
<name>A0A081B8J7_9HYPH</name>
<keyword evidence="2" id="KW-0167">Capsid protein</keyword>
<accession>A0A081B8J7</accession>
<proteinExistence type="predicted"/>
<reference evidence="2 3" key="1">
    <citation type="submission" date="2014-07" db="EMBL/GenBank/DDBJ databases">
        <title>Tepidicaulis marinum gen. nov., sp. nov., a novel marine bacterium denitrifying nitrate to nitrous oxide strictly under microaerobic conditions.</title>
        <authorList>
            <person name="Takeuchi M."/>
            <person name="Yamagishi T."/>
            <person name="Kamagata Y."/>
            <person name="Oshima K."/>
            <person name="Hattori M."/>
            <person name="Katayama T."/>
            <person name="Hanada S."/>
            <person name="Tamaki H."/>
            <person name="Marumo K."/>
            <person name="Maeda H."/>
            <person name="Nedachi M."/>
            <person name="Iwasaki W."/>
            <person name="Suwa Y."/>
            <person name="Sakata S."/>
        </authorList>
    </citation>
    <scope>NUCLEOTIDE SEQUENCE [LARGE SCALE GENOMIC DNA]</scope>
    <source>
        <strain evidence="2 3">MA2</strain>
    </source>
</reference>
<keyword evidence="2" id="KW-0946">Virion</keyword>
<evidence type="ECO:0000313" key="3">
    <source>
        <dbReference type="Proteomes" id="UP000028702"/>
    </source>
</evidence>
<dbReference type="InterPro" id="IPR053167">
    <property type="entry name" value="Spore_coat_component"/>
</dbReference>
<gene>
    <name evidence="2" type="ORF">M2A_0864</name>
</gene>
<dbReference type="STRING" id="1333998.M2A_0864"/>
<keyword evidence="3" id="KW-1185">Reference proteome</keyword>
<evidence type="ECO:0000259" key="1">
    <source>
        <dbReference type="Pfam" id="PF05229"/>
    </source>
</evidence>
<dbReference type="AlphaFoldDB" id="A0A081B8J7"/>
<feature type="domain" description="Spore coat protein U/FanG" evidence="1">
    <location>
        <begin position="16"/>
        <end position="148"/>
    </location>
</feature>
<comment type="caution">
    <text evidence="2">The sequence shown here is derived from an EMBL/GenBank/DDBJ whole genome shotgun (WGS) entry which is preliminary data.</text>
</comment>
<sequence length="151" mass="15210">MLLSLPQPLRAATDSDTFQVTASVLAACSITANDLNFGNYNPVSGTPLNAATTLEITCTNGAAYEVGLSAGLGAGASVATRFMTNGGNQLAYSLYSDAARTSIWGETAGIDTVSGTGSGALQVLTVYGQIPGGQSVPAGLYTDTVTATITY</sequence>